<evidence type="ECO:0000256" key="1">
    <source>
        <dbReference type="ARBA" id="ARBA00022737"/>
    </source>
</evidence>
<dbReference type="PANTHER" id="PTHR24171">
    <property type="entry name" value="ANKYRIN REPEAT DOMAIN-CONTAINING PROTEIN 39-RELATED"/>
    <property type="match status" value="1"/>
</dbReference>
<feature type="non-terminal residue" evidence="4">
    <location>
        <position position="1"/>
    </location>
</feature>
<gene>
    <name evidence="4" type="ORF">TBRA_LOCUS10258</name>
</gene>
<evidence type="ECO:0000256" key="3">
    <source>
        <dbReference type="PROSITE-ProRule" id="PRU00023"/>
    </source>
</evidence>
<name>A0A6H5IS65_9HYME</name>
<reference evidence="4 5" key="1">
    <citation type="submission" date="2020-02" db="EMBL/GenBank/DDBJ databases">
        <authorList>
            <person name="Ferguson B K."/>
        </authorList>
    </citation>
    <scope>NUCLEOTIDE SEQUENCE [LARGE SCALE GENOMIC DNA]</scope>
</reference>
<dbReference type="PROSITE" id="PS50088">
    <property type="entry name" value="ANK_REPEAT"/>
    <property type="match status" value="2"/>
</dbReference>
<feature type="repeat" description="ANK" evidence="3">
    <location>
        <begin position="119"/>
        <end position="151"/>
    </location>
</feature>
<dbReference type="Pfam" id="PF00023">
    <property type="entry name" value="Ank"/>
    <property type="match status" value="1"/>
</dbReference>
<evidence type="ECO:0000256" key="2">
    <source>
        <dbReference type="ARBA" id="ARBA00023043"/>
    </source>
</evidence>
<dbReference type="OrthoDB" id="47330at2759"/>
<keyword evidence="5" id="KW-1185">Reference proteome</keyword>
<evidence type="ECO:0000313" key="4">
    <source>
        <dbReference type="EMBL" id="CAB0038477.1"/>
    </source>
</evidence>
<dbReference type="Pfam" id="PF13857">
    <property type="entry name" value="Ank_5"/>
    <property type="match status" value="1"/>
</dbReference>
<dbReference type="Gene3D" id="1.25.40.20">
    <property type="entry name" value="Ankyrin repeat-containing domain"/>
    <property type="match status" value="2"/>
</dbReference>
<dbReference type="PANTHER" id="PTHR24171:SF9">
    <property type="entry name" value="ANKYRIN REPEAT DOMAIN-CONTAINING PROTEIN 39"/>
    <property type="match status" value="1"/>
</dbReference>
<dbReference type="AlphaFoldDB" id="A0A6H5IS65"/>
<dbReference type="EMBL" id="CADCXV010000907">
    <property type="protein sequence ID" value="CAB0038477.1"/>
    <property type="molecule type" value="Genomic_DNA"/>
</dbReference>
<dbReference type="SMART" id="SM00248">
    <property type="entry name" value="ANK"/>
    <property type="match status" value="4"/>
</dbReference>
<organism evidence="4 5">
    <name type="scientific">Trichogramma brassicae</name>
    <dbReference type="NCBI Taxonomy" id="86971"/>
    <lineage>
        <taxon>Eukaryota</taxon>
        <taxon>Metazoa</taxon>
        <taxon>Ecdysozoa</taxon>
        <taxon>Arthropoda</taxon>
        <taxon>Hexapoda</taxon>
        <taxon>Insecta</taxon>
        <taxon>Pterygota</taxon>
        <taxon>Neoptera</taxon>
        <taxon>Endopterygota</taxon>
        <taxon>Hymenoptera</taxon>
        <taxon>Apocrita</taxon>
        <taxon>Proctotrupomorpha</taxon>
        <taxon>Chalcidoidea</taxon>
        <taxon>Trichogrammatidae</taxon>
        <taxon>Trichogramma</taxon>
    </lineage>
</organism>
<proteinExistence type="predicted"/>
<protein>
    <submittedName>
        <fullName evidence="4">Uncharacterized protein</fullName>
    </submittedName>
</protein>
<feature type="repeat" description="ANK" evidence="3">
    <location>
        <begin position="45"/>
        <end position="77"/>
    </location>
</feature>
<accession>A0A6H5IS65</accession>
<keyword evidence="2 3" id="KW-0040">ANK repeat</keyword>
<sequence length="410" mass="46125">CGSEFGQRGRIDRSAHRLREIRRYVSGARSIFDKSSPRIDAQDNSGNTPLHLALLKRHRRVAEFLLRRGANPTLTNGAGSTALHLVCERNDDLAQVFFRINRQLANPRHRVRLDALDNLGWTPLNVALRHGNEESAKSVLRAGADPNGETPDPIIRINIQSSEPPLNLICRGYVGDDFVEQFFRIGQDLNKTVNVDVQGVHGRTPLQWAVASILPKAVDALLNRDADVSRFVFPTEDYFAERLKSTNEISLSSKLKLASGVLLILEGLTEKGYVLQPNDTLQIMKLFADQRLFEEPLADLEQTLVRRRGVQAHIDNDNGKCGSLYDLIRMRPKEASRQLTFRNYYELGCSTELHNLPPRIDFFARIKRKQIQNSSSSYVVRQSVNSRSGVVAQAEKYRAPTATSDSCGRK</sequence>
<evidence type="ECO:0000313" key="5">
    <source>
        <dbReference type="Proteomes" id="UP000479190"/>
    </source>
</evidence>
<dbReference type="PROSITE" id="PS50297">
    <property type="entry name" value="ANK_REP_REGION"/>
    <property type="match status" value="2"/>
</dbReference>
<dbReference type="Proteomes" id="UP000479190">
    <property type="component" value="Unassembled WGS sequence"/>
</dbReference>
<dbReference type="InterPro" id="IPR002110">
    <property type="entry name" value="Ankyrin_rpt"/>
</dbReference>
<dbReference type="InterPro" id="IPR036770">
    <property type="entry name" value="Ankyrin_rpt-contain_sf"/>
</dbReference>
<dbReference type="SUPFAM" id="SSF48403">
    <property type="entry name" value="Ankyrin repeat"/>
    <property type="match status" value="1"/>
</dbReference>
<keyword evidence="1" id="KW-0677">Repeat</keyword>